<dbReference type="Proteomes" id="UP000250572">
    <property type="component" value="Unassembled WGS sequence"/>
</dbReference>
<dbReference type="InterPro" id="IPR009003">
    <property type="entry name" value="Peptidase_S1_PA"/>
</dbReference>
<dbReference type="GO" id="GO:0004252">
    <property type="term" value="F:serine-type endopeptidase activity"/>
    <property type="evidence" value="ECO:0007669"/>
    <property type="project" value="InterPro"/>
</dbReference>
<reference evidence="2 3" key="1">
    <citation type="journal article" date="2018" name="G3 (Bethesda)">
        <title>A High-Quality Reference Genome for the Invasive Mosquitofish Gambusia affinis Using a Chicago Library.</title>
        <authorList>
            <person name="Hoffberg S.L."/>
            <person name="Troendle N.J."/>
            <person name="Glenn T.C."/>
            <person name="Mahmud O."/>
            <person name="Louha S."/>
            <person name="Chalopin D."/>
            <person name="Bennetzen J.L."/>
            <person name="Mauricio R."/>
        </authorList>
    </citation>
    <scope>NUCLEOTIDE SEQUENCE [LARGE SCALE GENOMIC DNA]</scope>
    <source>
        <strain evidence="2">NE01/NJP1002.9</strain>
        <tissue evidence="2">Muscle</tissue>
    </source>
</reference>
<feature type="non-terminal residue" evidence="2">
    <location>
        <position position="111"/>
    </location>
</feature>
<dbReference type="AlphaFoldDB" id="A0A315W410"/>
<dbReference type="Pfam" id="PF00089">
    <property type="entry name" value="Trypsin"/>
    <property type="match status" value="1"/>
</dbReference>
<name>A0A315W410_GAMAF</name>
<comment type="caution">
    <text evidence="2">The sequence shown here is derived from an EMBL/GenBank/DDBJ whole genome shotgun (WGS) entry which is preliminary data.</text>
</comment>
<evidence type="ECO:0000313" key="2">
    <source>
        <dbReference type="EMBL" id="PWA30556.1"/>
    </source>
</evidence>
<accession>A0A315W410</accession>
<dbReference type="SUPFAM" id="SSF50494">
    <property type="entry name" value="Trypsin-like serine proteases"/>
    <property type="match status" value="1"/>
</dbReference>
<sequence length="111" mass="11693">GDVVQLAGEGATTTGPNNQRLIGAPLPSHLQCVDMRVVGVSDIFPTFGLLFHAEAQNKDMCHGDDGGAVVYNGLVYGVISLGKPLYACQCPAAVMDVCEYLGWIKQTVGLK</sequence>
<feature type="non-terminal residue" evidence="2">
    <location>
        <position position="1"/>
    </location>
</feature>
<dbReference type="EMBL" id="NHOQ01000377">
    <property type="protein sequence ID" value="PWA30556.1"/>
    <property type="molecule type" value="Genomic_DNA"/>
</dbReference>
<gene>
    <name evidence="2" type="ORF">CCH79_00020593</name>
</gene>
<proteinExistence type="predicted"/>
<dbReference type="InterPro" id="IPR001254">
    <property type="entry name" value="Trypsin_dom"/>
</dbReference>
<evidence type="ECO:0000259" key="1">
    <source>
        <dbReference type="Pfam" id="PF00089"/>
    </source>
</evidence>
<dbReference type="InterPro" id="IPR043504">
    <property type="entry name" value="Peptidase_S1_PA_chymotrypsin"/>
</dbReference>
<dbReference type="GO" id="GO:0006508">
    <property type="term" value="P:proteolysis"/>
    <property type="evidence" value="ECO:0007669"/>
    <property type="project" value="InterPro"/>
</dbReference>
<feature type="domain" description="Peptidase S1" evidence="1">
    <location>
        <begin position="7"/>
        <end position="104"/>
    </location>
</feature>
<protein>
    <recommendedName>
        <fullName evidence="1">Peptidase S1 domain-containing protein</fullName>
    </recommendedName>
</protein>
<organism evidence="2 3">
    <name type="scientific">Gambusia affinis</name>
    <name type="common">Western mosquitofish</name>
    <name type="synonym">Heterandria affinis</name>
    <dbReference type="NCBI Taxonomy" id="33528"/>
    <lineage>
        <taxon>Eukaryota</taxon>
        <taxon>Metazoa</taxon>
        <taxon>Chordata</taxon>
        <taxon>Craniata</taxon>
        <taxon>Vertebrata</taxon>
        <taxon>Euteleostomi</taxon>
        <taxon>Actinopterygii</taxon>
        <taxon>Neopterygii</taxon>
        <taxon>Teleostei</taxon>
        <taxon>Neoteleostei</taxon>
        <taxon>Acanthomorphata</taxon>
        <taxon>Ovalentaria</taxon>
        <taxon>Atherinomorphae</taxon>
        <taxon>Cyprinodontiformes</taxon>
        <taxon>Poeciliidae</taxon>
        <taxon>Poeciliinae</taxon>
        <taxon>Gambusia</taxon>
    </lineage>
</organism>
<keyword evidence="3" id="KW-1185">Reference proteome</keyword>
<dbReference type="Gene3D" id="2.40.10.10">
    <property type="entry name" value="Trypsin-like serine proteases"/>
    <property type="match status" value="1"/>
</dbReference>
<evidence type="ECO:0000313" key="3">
    <source>
        <dbReference type="Proteomes" id="UP000250572"/>
    </source>
</evidence>